<dbReference type="RefSeq" id="WP_074995093.1">
    <property type="nucleotide sequence ID" value="NZ_FNTD01000004.1"/>
</dbReference>
<evidence type="ECO:0000313" key="6">
    <source>
        <dbReference type="EMBL" id="SEE09615.1"/>
    </source>
</evidence>
<dbReference type="PANTHER" id="PTHR10696">
    <property type="entry name" value="GAMMA-BUTYROBETAINE HYDROXYLASE-RELATED"/>
    <property type="match status" value="1"/>
</dbReference>
<evidence type="ECO:0000313" key="7">
    <source>
        <dbReference type="Proteomes" id="UP000182375"/>
    </source>
</evidence>
<dbReference type="PANTHER" id="PTHR10696:SF56">
    <property type="entry name" value="TAUD_TFDA-LIKE DOMAIN-CONTAINING PROTEIN"/>
    <property type="match status" value="1"/>
</dbReference>
<dbReference type="InterPro" id="IPR003819">
    <property type="entry name" value="TauD/TfdA-like"/>
</dbReference>
<dbReference type="Gene3D" id="3.60.130.10">
    <property type="entry name" value="Clavaminate synthase-like"/>
    <property type="match status" value="1"/>
</dbReference>
<keyword evidence="2" id="KW-0560">Oxidoreductase</keyword>
<keyword evidence="3" id="KW-0408">Iron</keyword>
<dbReference type="EMBL" id="FNTD01000004">
    <property type="protein sequence ID" value="SEE09615.1"/>
    <property type="molecule type" value="Genomic_DNA"/>
</dbReference>
<gene>
    <name evidence="6" type="ORF">SAMN04490357_6896</name>
</gene>
<evidence type="ECO:0000256" key="3">
    <source>
        <dbReference type="ARBA" id="ARBA00023004"/>
    </source>
</evidence>
<dbReference type="Proteomes" id="UP000182375">
    <property type="component" value="Unassembled WGS sequence"/>
</dbReference>
<dbReference type="InterPro" id="IPR050411">
    <property type="entry name" value="AlphaKG_dependent_hydroxylases"/>
</dbReference>
<keyword evidence="4" id="KW-0045">Antibiotic biosynthesis</keyword>
<keyword evidence="6" id="KW-0223">Dioxygenase</keyword>
<proteinExistence type="predicted"/>
<accession>A0A1H5G1P7</accession>
<evidence type="ECO:0000259" key="5">
    <source>
        <dbReference type="Pfam" id="PF02668"/>
    </source>
</evidence>
<evidence type="ECO:0000256" key="1">
    <source>
        <dbReference type="ARBA" id="ARBA00001954"/>
    </source>
</evidence>
<evidence type="ECO:0000256" key="2">
    <source>
        <dbReference type="ARBA" id="ARBA00023002"/>
    </source>
</evidence>
<dbReference type="AlphaFoldDB" id="A0A1H5G1P7"/>
<dbReference type="STRING" id="67331.SAMN04490357_6896"/>
<reference evidence="6 7" key="1">
    <citation type="submission" date="2016-10" db="EMBL/GenBank/DDBJ databases">
        <authorList>
            <person name="de Groot N.N."/>
        </authorList>
    </citation>
    <scope>NUCLEOTIDE SEQUENCE [LARGE SCALE GENOMIC DNA]</scope>
    <source>
        <strain evidence="6 7">DSM 40306</strain>
    </source>
</reference>
<feature type="domain" description="TauD/TfdA-like" evidence="5">
    <location>
        <begin position="41"/>
        <end position="316"/>
    </location>
</feature>
<dbReference type="GO" id="GO:0017000">
    <property type="term" value="P:antibiotic biosynthetic process"/>
    <property type="evidence" value="ECO:0007669"/>
    <property type="project" value="UniProtKB-KW"/>
</dbReference>
<sequence length="319" mass="34639">MTRLDTPPATAATGTWRPRIVRPADLGVAASPEGLREFLAGADIAGLLTAERAVFFRGFGIGTDSYDAVADLLLPERLAYVHGNSPRTKVGRNLYTSTEYPAEYDISMHNEMSYAHAWPARILFYCEVAPETGGSTPLVDGRLWLDSLDPEVREAFAGGVRYTQNLHDGVGFGKSWQATFETEDRAAVEAFLAGAGAEWSWQPDGTLRVTQLRRATLEHPVTGTEVWFNQADQWHIAGLGEDAAALAAIMPEEELPQNASFADGSPIPAAYITHIQETGMRTAVDVPWEAGDLLLVDNVAVAHGRRAFTGARRILVAMS</sequence>
<name>A0A1H5G1P7_9ACTN</name>
<evidence type="ECO:0000256" key="4">
    <source>
        <dbReference type="ARBA" id="ARBA00023194"/>
    </source>
</evidence>
<dbReference type="GO" id="GO:0051213">
    <property type="term" value="F:dioxygenase activity"/>
    <property type="evidence" value="ECO:0007669"/>
    <property type="project" value="UniProtKB-KW"/>
</dbReference>
<dbReference type="Pfam" id="PF02668">
    <property type="entry name" value="TauD"/>
    <property type="match status" value="1"/>
</dbReference>
<organism evidence="6 7">
    <name type="scientific">Streptomyces misionensis</name>
    <dbReference type="NCBI Taxonomy" id="67331"/>
    <lineage>
        <taxon>Bacteria</taxon>
        <taxon>Bacillati</taxon>
        <taxon>Actinomycetota</taxon>
        <taxon>Actinomycetes</taxon>
        <taxon>Kitasatosporales</taxon>
        <taxon>Streptomycetaceae</taxon>
        <taxon>Streptomyces</taxon>
    </lineage>
</organism>
<dbReference type="SUPFAM" id="SSF51197">
    <property type="entry name" value="Clavaminate synthase-like"/>
    <property type="match status" value="1"/>
</dbReference>
<comment type="cofactor">
    <cofactor evidence="1">
        <name>Fe(2+)</name>
        <dbReference type="ChEBI" id="CHEBI:29033"/>
    </cofactor>
</comment>
<dbReference type="GeneID" id="95515914"/>
<protein>
    <submittedName>
        <fullName evidence="6">Taurine dioxygenase, alpha-ketoglutarate-dependent</fullName>
    </submittedName>
</protein>
<dbReference type="InterPro" id="IPR042098">
    <property type="entry name" value="TauD-like_sf"/>
</dbReference>